<accession>A0A9D2IDT9</accession>
<reference evidence="1" key="1">
    <citation type="journal article" date="2021" name="PeerJ">
        <title>Extensive microbial diversity within the chicken gut microbiome revealed by metagenomics and culture.</title>
        <authorList>
            <person name="Gilroy R."/>
            <person name="Ravi A."/>
            <person name="Getino M."/>
            <person name="Pursley I."/>
            <person name="Horton D.L."/>
            <person name="Alikhan N.F."/>
            <person name="Baker D."/>
            <person name="Gharbi K."/>
            <person name="Hall N."/>
            <person name="Watson M."/>
            <person name="Adriaenssens E.M."/>
            <person name="Foster-Nyarko E."/>
            <person name="Jarju S."/>
            <person name="Secka A."/>
            <person name="Antonio M."/>
            <person name="Oren A."/>
            <person name="Chaudhuri R.R."/>
            <person name="La Ragione R."/>
            <person name="Hildebrand F."/>
            <person name="Pallen M.J."/>
        </authorList>
    </citation>
    <scope>NUCLEOTIDE SEQUENCE</scope>
    <source>
        <strain evidence="1">CHK187-5294</strain>
    </source>
</reference>
<evidence type="ECO:0000313" key="2">
    <source>
        <dbReference type="Proteomes" id="UP000824132"/>
    </source>
</evidence>
<protein>
    <submittedName>
        <fullName evidence="1">Uncharacterized protein</fullName>
    </submittedName>
</protein>
<gene>
    <name evidence="1" type="ORF">H9727_03125</name>
</gene>
<dbReference type="Proteomes" id="UP000824132">
    <property type="component" value="Unassembled WGS sequence"/>
</dbReference>
<proteinExistence type="predicted"/>
<organism evidence="1 2">
    <name type="scientific">Candidatus Borkfalkia avistercoris</name>
    <dbReference type="NCBI Taxonomy" id="2838504"/>
    <lineage>
        <taxon>Bacteria</taxon>
        <taxon>Bacillati</taxon>
        <taxon>Bacillota</taxon>
        <taxon>Clostridia</taxon>
        <taxon>Christensenellales</taxon>
        <taxon>Christensenellaceae</taxon>
        <taxon>Candidatus Borkfalkia</taxon>
    </lineage>
</organism>
<reference evidence="1" key="2">
    <citation type="submission" date="2021-04" db="EMBL/GenBank/DDBJ databases">
        <authorList>
            <person name="Gilroy R."/>
        </authorList>
    </citation>
    <scope>NUCLEOTIDE SEQUENCE</scope>
    <source>
        <strain evidence="1">CHK187-5294</strain>
    </source>
</reference>
<comment type="caution">
    <text evidence="1">The sequence shown here is derived from an EMBL/GenBank/DDBJ whole genome shotgun (WGS) entry which is preliminary data.</text>
</comment>
<dbReference type="AlphaFoldDB" id="A0A9D2IDT9"/>
<name>A0A9D2IDT9_9FIRM</name>
<dbReference type="EMBL" id="DXCL01000020">
    <property type="protein sequence ID" value="HIZ03257.1"/>
    <property type="molecule type" value="Genomic_DNA"/>
</dbReference>
<evidence type="ECO:0000313" key="1">
    <source>
        <dbReference type="EMBL" id="HIZ03257.1"/>
    </source>
</evidence>
<sequence length="58" mass="6819">MVQRLTAYLEELREARAEGEDFAYGEKTAYTECLELIQLWEGAKENGLDYEIEKKYPL</sequence>